<dbReference type="eggNOG" id="ENOG502TBIU">
    <property type="taxonomic scope" value="Eukaryota"/>
</dbReference>
<organism evidence="2">
    <name type="scientific">Drosophila grimshawi</name>
    <name type="common">Hawaiian fruit fly</name>
    <name type="synonym">Idiomyia grimshawi</name>
    <dbReference type="NCBI Taxonomy" id="7222"/>
    <lineage>
        <taxon>Eukaryota</taxon>
        <taxon>Metazoa</taxon>
        <taxon>Ecdysozoa</taxon>
        <taxon>Arthropoda</taxon>
        <taxon>Hexapoda</taxon>
        <taxon>Insecta</taxon>
        <taxon>Pterygota</taxon>
        <taxon>Neoptera</taxon>
        <taxon>Endopterygota</taxon>
        <taxon>Diptera</taxon>
        <taxon>Brachycera</taxon>
        <taxon>Muscomorpha</taxon>
        <taxon>Ephydroidea</taxon>
        <taxon>Drosophilidae</taxon>
        <taxon>Drosophila</taxon>
        <taxon>Hawaiian Drosophila</taxon>
    </lineage>
</organism>
<sequence>MYTNLLKLAARRDFIMVAGGGSFVQSLLKPISIELNTAQALFIKSRQKRMRELYEREASQQLLEIKRLNLMLKTNICHYRWTPLGMLPARRQPLN</sequence>
<name>B4JWI0_DROGR</name>
<evidence type="ECO:0000313" key="1">
    <source>
        <dbReference type="EMBL" id="EDV98318.1"/>
    </source>
</evidence>
<dbReference type="Proteomes" id="UP000001070">
    <property type="component" value="Unassembled WGS sequence"/>
</dbReference>
<evidence type="ECO:0000313" key="2">
    <source>
        <dbReference type="Proteomes" id="UP000001070"/>
    </source>
</evidence>
<gene>
    <name evidence="1" type="primary">Dgri\GH22733</name>
    <name evidence="1" type="ORF">Dgri_GH22733</name>
</gene>
<reference evidence="1 2" key="1">
    <citation type="journal article" date="2007" name="Nature">
        <title>Evolution of genes and genomes on the Drosophila phylogeny.</title>
        <authorList>
            <consortium name="Drosophila 12 Genomes Consortium"/>
            <person name="Clark A.G."/>
            <person name="Eisen M.B."/>
            <person name="Smith D.R."/>
            <person name="Bergman C.M."/>
            <person name="Oliver B."/>
            <person name="Markow T.A."/>
            <person name="Kaufman T.C."/>
            <person name="Kellis M."/>
            <person name="Gelbart W."/>
            <person name="Iyer V.N."/>
            <person name="Pollard D.A."/>
            <person name="Sackton T.B."/>
            <person name="Larracuente A.M."/>
            <person name="Singh N.D."/>
            <person name="Abad J.P."/>
            <person name="Abt D.N."/>
            <person name="Adryan B."/>
            <person name="Aguade M."/>
            <person name="Akashi H."/>
            <person name="Anderson W.W."/>
            <person name="Aquadro C.F."/>
            <person name="Ardell D.H."/>
            <person name="Arguello R."/>
            <person name="Artieri C.G."/>
            <person name="Barbash D.A."/>
            <person name="Barker D."/>
            <person name="Barsanti P."/>
            <person name="Batterham P."/>
            <person name="Batzoglou S."/>
            <person name="Begun D."/>
            <person name="Bhutkar A."/>
            <person name="Blanco E."/>
            <person name="Bosak S.A."/>
            <person name="Bradley R.K."/>
            <person name="Brand A.D."/>
            <person name="Brent M.R."/>
            <person name="Brooks A.N."/>
            <person name="Brown R.H."/>
            <person name="Butlin R.K."/>
            <person name="Caggese C."/>
            <person name="Calvi B.R."/>
            <person name="Bernardo de Carvalho A."/>
            <person name="Caspi A."/>
            <person name="Castrezana S."/>
            <person name="Celniker S.E."/>
            <person name="Chang J.L."/>
            <person name="Chapple C."/>
            <person name="Chatterji S."/>
            <person name="Chinwalla A."/>
            <person name="Civetta A."/>
            <person name="Clifton S.W."/>
            <person name="Comeron J.M."/>
            <person name="Costello J.C."/>
            <person name="Coyne J.A."/>
            <person name="Daub J."/>
            <person name="David R.G."/>
            <person name="Delcher A.L."/>
            <person name="Delehaunty K."/>
            <person name="Do C.B."/>
            <person name="Ebling H."/>
            <person name="Edwards K."/>
            <person name="Eickbush T."/>
            <person name="Evans J.D."/>
            <person name="Filipski A."/>
            <person name="Findeiss S."/>
            <person name="Freyhult E."/>
            <person name="Fulton L."/>
            <person name="Fulton R."/>
            <person name="Garcia A.C."/>
            <person name="Gardiner A."/>
            <person name="Garfield D.A."/>
            <person name="Garvin B.E."/>
            <person name="Gibson G."/>
            <person name="Gilbert D."/>
            <person name="Gnerre S."/>
            <person name="Godfrey J."/>
            <person name="Good R."/>
            <person name="Gotea V."/>
            <person name="Gravely B."/>
            <person name="Greenberg A.J."/>
            <person name="Griffiths-Jones S."/>
            <person name="Gross S."/>
            <person name="Guigo R."/>
            <person name="Gustafson E.A."/>
            <person name="Haerty W."/>
            <person name="Hahn M.W."/>
            <person name="Halligan D.L."/>
            <person name="Halpern A.L."/>
            <person name="Halter G.M."/>
            <person name="Han M.V."/>
            <person name="Heger A."/>
            <person name="Hillier L."/>
            <person name="Hinrichs A.S."/>
            <person name="Holmes I."/>
            <person name="Hoskins R.A."/>
            <person name="Hubisz M.J."/>
            <person name="Hultmark D."/>
            <person name="Huntley M.A."/>
            <person name="Jaffe D.B."/>
            <person name="Jagadeeshan S."/>
            <person name="Jeck W.R."/>
            <person name="Johnson J."/>
            <person name="Jones C.D."/>
            <person name="Jordan W.C."/>
            <person name="Karpen G.H."/>
            <person name="Kataoka E."/>
            <person name="Keightley P.D."/>
            <person name="Kheradpour P."/>
            <person name="Kirkness E.F."/>
            <person name="Koerich L.B."/>
            <person name="Kristiansen K."/>
            <person name="Kudrna D."/>
            <person name="Kulathinal R.J."/>
            <person name="Kumar S."/>
            <person name="Kwok R."/>
            <person name="Lander E."/>
            <person name="Langley C.H."/>
            <person name="Lapoint R."/>
            <person name="Lazzaro B.P."/>
            <person name="Lee S.J."/>
            <person name="Levesque L."/>
            <person name="Li R."/>
            <person name="Lin C.F."/>
            <person name="Lin M.F."/>
            <person name="Lindblad-Toh K."/>
            <person name="Llopart A."/>
            <person name="Long M."/>
            <person name="Low L."/>
            <person name="Lozovsky E."/>
            <person name="Lu J."/>
            <person name="Luo M."/>
            <person name="Machado C.A."/>
            <person name="Makalowski W."/>
            <person name="Marzo M."/>
            <person name="Matsuda M."/>
            <person name="Matzkin L."/>
            <person name="McAllister B."/>
            <person name="McBride C.S."/>
            <person name="McKernan B."/>
            <person name="McKernan K."/>
            <person name="Mendez-Lago M."/>
            <person name="Minx P."/>
            <person name="Mollenhauer M.U."/>
            <person name="Montooth K."/>
            <person name="Mount S.M."/>
            <person name="Mu X."/>
            <person name="Myers E."/>
            <person name="Negre B."/>
            <person name="Newfeld S."/>
            <person name="Nielsen R."/>
            <person name="Noor M.A."/>
            <person name="O'Grady P."/>
            <person name="Pachter L."/>
            <person name="Papaceit M."/>
            <person name="Parisi M.J."/>
            <person name="Parisi M."/>
            <person name="Parts L."/>
            <person name="Pedersen J.S."/>
            <person name="Pesole G."/>
            <person name="Phillippy A.M."/>
            <person name="Ponting C.P."/>
            <person name="Pop M."/>
            <person name="Porcelli D."/>
            <person name="Powell J.R."/>
            <person name="Prohaska S."/>
            <person name="Pruitt K."/>
            <person name="Puig M."/>
            <person name="Quesneville H."/>
            <person name="Ram K.R."/>
            <person name="Rand D."/>
            <person name="Rasmussen M.D."/>
            <person name="Reed L.K."/>
            <person name="Reenan R."/>
            <person name="Reily A."/>
            <person name="Remington K.A."/>
            <person name="Rieger T.T."/>
            <person name="Ritchie M.G."/>
            <person name="Robin C."/>
            <person name="Rogers Y.H."/>
            <person name="Rohde C."/>
            <person name="Rozas J."/>
            <person name="Rubenfield M.J."/>
            <person name="Ruiz A."/>
            <person name="Russo S."/>
            <person name="Salzberg S.L."/>
            <person name="Sanchez-Gracia A."/>
            <person name="Saranga D.J."/>
            <person name="Sato H."/>
            <person name="Schaeffer S.W."/>
            <person name="Schatz M.C."/>
            <person name="Schlenke T."/>
            <person name="Schwartz R."/>
            <person name="Segarra C."/>
            <person name="Singh R.S."/>
            <person name="Sirot L."/>
            <person name="Sirota M."/>
            <person name="Sisneros N.B."/>
            <person name="Smith C.D."/>
            <person name="Smith T.F."/>
            <person name="Spieth J."/>
            <person name="Stage D.E."/>
            <person name="Stark A."/>
            <person name="Stephan W."/>
            <person name="Strausberg R.L."/>
            <person name="Strempel S."/>
            <person name="Sturgill D."/>
            <person name="Sutton G."/>
            <person name="Sutton G.G."/>
            <person name="Tao W."/>
            <person name="Teichmann S."/>
            <person name="Tobari Y.N."/>
            <person name="Tomimura Y."/>
            <person name="Tsolas J.M."/>
            <person name="Valente V.L."/>
            <person name="Venter E."/>
            <person name="Venter J.C."/>
            <person name="Vicario S."/>
            <person name="Vieira F.G."/>
            <person name="Vilella A.J."/>
            <person name="Villasante A."/>
            <person name="Walenz B."/>
            <person name="Wang J."/>
            <person name="Wasserman M."/>
            <person name="Watts T."/>
            <person name="Wilson D."/>
            <person name="Wilson R.K."/>
            <person name="Wing R.A."/>
            <person name="Wolfner M.F."/>
            <person name="Wong A."/>
            <person name="Wong G.K."/>
            <person name="Wu C.I."/>
            <person name="Wu G."/>
            <person name="Yamamoto D."/>
            <person name="Yang H.P."/>
            <person name="Yang S.P."/>
            <person name="Yorke J.A."/>
            <person name="Yoshida K."/>
            <person name="Zdobnov E."/>
            <person name="Zhang P."/>
            <person name="Zhang Y."/>
            <person name="Zimin A.V."/>
            <person name="Baldwin J."/>
            <person name="Abdouelleil A."/>
            <person name="Abdulkadir J."/>
            <person name="Abebe A."/>
            <person name="Abera B."/>
            <person name="Abreu J."/>
            <person name="Acer S.C."/>
            <person name="Aftuck L."/>
            <person name="Alexander A."/>
            <person name="An P."/>
            <person name="Anderson E."/>
            <person name="Anderson S."/>
            <person name="Arachi H."/>
            <person name="Azer M."/>
            <person name="Bachantsang P."/>
            <person name="Barry A."/>
            <person name="Bayul T."/>
            <person name="Berlin A."/>
            <person name="Bessette D."/>
            <person name="Bloom T."/>
            <person name="Blye J."/>
            <person name="Boguslavskiy L."/>
            <person name="Bonnet C."/>
            <person name="Boukhgalter B."/>
            <person name="Bourzgui I."/>
            <person name="Brown A."/>
            <person name="Cahill P."/>
            <person name="Channer S."/>
            <person name="Cheshatsang Y."/>
            <person name="Chuda L."/>
            <person name="Citroen M."/>
            <person name="Collymore A."/>
            <person name="Cooke P."/>
            <person name="Costello M."/>
            <person name="D'Aco K."/>
            <person name="Daza R."/>
            <person name="De Haan G."/>
            <person name="DeGray S."/>
            <person name="DeMaso C."/>
            <person name="Dhargay N."/>
            <person name="Dooley K."/>
            <person name="Dooley E."/>
            <person name="Doricent M."/>
            <person name="Dorje P."/>
            <person name="Dorjee K."/>
            <person name="Dupes A."/>
            <person name="Elong R."/>
            <person name="Falk J."/>
            <person name="Farina A."/>
            <person name="Faro S."/>
            <person name="Ferguson D."/>
            <person name="Fisher S."/>
            <person name="Foley C.D."/>
            <person name="Franke A."/>
            <person name="Friedrich D."/>
            <person name="Gadbois L."/>
            <person name="Gearin G."/>
            <person name="Gearin C.R."/>
            <person name="Giannoukos G."/>
            <person name="Goode T."/>
            <person name="Graham J."/>
            <person name="Grandbois E."/>
            <person name="Grewal S."/>
            <person name="Gyaltsen K."/>
            <person name="Hafez N."/>
            <person name="Hagos B."/>
            <person name="Hall J."/>
            <person name="Henson C."/>
            <person name="Hollinger A."/>
            <person name="Honan T."/>
            <person name="Huard M.D."/>
            <person name="Hughes L."/>
            <person name="Hurhula B."/>
            <person name="Husby M.E."/>
            <person name="Kamat A."/>
            <person name="Kanga B."/>
            <person name="Kashin S."/>
            <person name="Khazanovich D."/>
            <person name="Kisner P."/>
            <person name="Lance K."/>
            <person name="Lara M."/>
            <person name="Lee W."/>
            <person name="Lennon N."/>
            <person name="Letendre F."/>
            <person name="LeVine R."/>
            <person name="Lipovsky A."/>
            <person name="Liu X."/>
            <person name="Liu J."/>
            <person name="Liu S."/>
            <person name="Lokyitsang T."/>
            <person name="Lokyitsang Y."/>
            <person name="Lubonja R."/>
            <person name="Lui A."/>
            <person name="MacDonald P."/>
            <person name="Magnisalis V."/>
            <person name="Maru K."/>
            <person name="Matthews C."/>
            <person name="McCusker W."/>
            <person name="McDonough S."/>
            <person name="Mehta T."/>
            <person name="Meldrim J."/>
            <person name="Meneus L."/>
            <person name="Mihai O."/>
            <person name="Mihalev A."/>
            <person name="Mihova T."/>
            <person name="Mittelman R."/>
            <person name="Mlenga V."/>
            <person name="Montmayeur A."/>
            <person name="Mulrain L."/>
            <person name="Navidi A."/>
            <person name="Naylor J."/>
            <person name="Negash T."/>
            <person name="Nguyen T."/>
            <person name="Nguyen N."/>
            <person name="Nicol R."/>
            <person name="Norbu C."/>
            <person name="Norbu N."/>
            <person name="Novod N."/>
            <person name="O'Neill B."/>
            <person name="Osman S."/>
            <person name="Markiewicz E."/>
            <person name="Oyono O.L."/>
            <person name="Patti C."/>
            <person name="Phunkhang P."/>
            <person name="Pierre F."/>
            <person name="Priest M."/>
            <person name="Raghuraman S."/>
            <person name="Rege F."/>
            <person name="Reyes R."/>
            <person name="Rise C."/>
            <person name="Rogov P."/>
            <person name="Ross K."/>
            <person name="Ryan E."/>
            <person name="Settipalli S."/>
            <person name="Shea T."/>
            <person name="Sherpa N."/>
            <person name="Shi L."/>
            <person name="Shih D."/>
            <person name="Sparrow T."/>
            <person name="Spaulding J."/>
            <person name="Stalker J."/>
            <person name="Stange-Thomann N."/>
            <person name="Stavropoulos S."/>
            <person name="Stone C."/>
            <person name="Strader C."/>
            <person name="Tesfaye S."/>
            <person name="Thomson T."/>
            <person name="Thoulutsang Y."/>
            <person name="Thoulutsang D."/>
            <person name="Topham K."/>
            <person name="Topping I."/>
            <person name="Tsamla T."/>
            <person name="Vassiliev H."/>
            <person name="Vo A."/>
            <person name="Wangchuk T."/>
            <person name="Wangdi T."/>
            <person name="Weiand M."/>
            <person name="Wilkinson J."/>
            <person name="Wilson A."/>
            <person name="Yadav S."/>
            <person name="Young G."/>
            <person name="Yu Q."/>
            <person name="Zembek L."/>
            <person name="Zhong D."/>
            <person name="Zimmer A."/>
            <person name="Zwirko Z."/>
            <person name="Jaffe D.B."/>
            <person name="Alvarez P."/>
            <person name="Brockman W."/>
            <person name="Butler J."/>
            <person name="Chin C."/>
            <person name="Gnerre S."/>
            <person name="Grabherr M."/>
            <person name="Kleber M."/>
            <person name="Mauceli E."/>
            <person name="MacCallum I."/>
        </authorList>
    </citation>
    <scope>NUCLEOTIDE SEQUENCE [LARGE SCALE GENOMIC DNA]</scope>
    <source>
        <strain evidence="2">Tucson 15287-2541.00</strain>
    </source>
</reference>
<proteinExistence type="predicted"/>
<dbReference type="KEGG" id="dgr:6568975"/>
<dbReference type="InParanoid" id="B4JWI0"/>
<dbReference type="SMR" id="B4JWI0"/>
<dbReference type="HOGENOM" id="CLU_2443215_0_0_1"/>
<dbReference type="PhylomeDB" id="B4JWI0"/>
<dbReference type="OrthoDB" id="7802791at2759"/>
<dbReference type="AlphaFoldDB" id="B4JWI0"/>
<dbReference type="EMBL" id="CH916375">
    <property type="protein sequence ID" value="EDV98318.1"/>
    <property type="molecule type" value="Genomic_DNA"/>
</dbReference>
<keyword evidence="2" id="KW-1185">Reference proteome</keyword>
<accession>B4JWI0</accession>
<protein>
    <submittedName>
        <fullName evidence="1">GH22733</fullName>
    </submittedName>
</protein>